<gene>
    <name evidence="1" type="ORF">FOC4_g10001493</name>
</gene>
<dbReference type="Proteomes" id="UP000016929">
    <property type="component" value="Unassembled WGS sequence"/>
</dbReference>
<sequence length="158" mass="17548">LNSIAHSTVISPFQNADSDCAKRIFGSPSIYAHSQVGKDLKISQGGIVSPTALPVPMTAQYSYSNSRLISIPNLRGADLQLRDDFSESFEPLLQIVNACDFPRPARLLYRLQNRFIEFRMIVTEAAIPHSAHRLRIRIPAGAQRVGCIFDFAFASRKS</sequence>
<proteinExistence type="predicted"/>
<dbReference type="HOGENOM" id="CLU_1673419_0_0_1"/>
<keyword evidence="2" id="KW-1185">Reference proteome</keyword>
<dbReference type="EMBL" id="KB726230">
    <property type="protein sequence ID" value="EMT73528.1"/>
    <property type="molecule type" value="Genomic_DNA"/>
</dbReference>
<feature type="non-terminal residue" evidence="1">
    <location>
        <position position="1"/>
    </location>
</feature>
<name>N1S3T7_FUSC4</name>
<organism evidence="1 2">
    <name type="scientific">Fusarium oxysporum f. sp. cubense (strain race 4)</name>
    <name type="common">Panama disease fungus</name>
    <dbReference type="NCBI Taxonomy" id="2502994"/>
    <lineage>
        <taxon>Eukaryota</taxon>
        <taxon>Fungi</taxon>
        <taxon>Dikarya</taxon>
        <taxon>Ascomycota</taxon>
        <taxon>Pezizomycotina</taxon>
        <taxon>Sordariomycetes</taxon>
        <taxon>Hypocreomycetidae</taxon>
        <taxon>Hypocreales</taxon>
        <taxon>Nectriaceae</taxon>
        <taxon>Fusarium</taxon>
        <taxon>Fusarium oxysporum species complex</taxon>
    </lineage>
</organism>
<dbReference type="AlphaFoldDB" id="N1S3T7"/>
<reference evidence="2" key="1">
    <citation type="submission" date="2012-09" db="EMBL/GenBank/DDBJ databases">
        <title>Genome sequencing and comparative transcriptomics of race 1 and race 4 of banana pathogen: Fusarium oxysporum f. sp. cubense.</title>
        <authorList>
            <person name="Fang X."/>
            <person name="Huang J."/>
        </authorList>
    </citation>
    <scope>NUCLEOTIDE SEQUENCE [LARGE SCALE GENOMIC DNA]</scope>
    <source>
        <strain evidence="2">race 4</strain>
    </source>
</reference>
<evidence type="ECO:0000313" key="2">
    <source>
        <dbReference type="Proteomes" id="UP000016929"/>
    </source>
</evidence>
<accession>N1S3T7</accession>
<protein>
    <submittedName>
        <fullName evidence="1">Uncharacterized protein</fullName>
    </submittedName>
</protein>
<reference evidence="2" key="2">
    <citation type="journal article" date="2014" name="PLoS ONE">
        <title>Genome and Transcriptome Analysis of the Fungal Pathogen Fusarium oxysporum f. sp. cubense Causing Banana Vascular Wilt Disease.</title>
        <authorList>
            <person name="Guo L."/>
            <person name="Han L."/>
            <person name="Yang L."/>
            <person name="Zeng H."/>
            <person name="Fan D."/>
            <person name="Zhu Y."/>
            <person name="Feng Y."/>
            <person name="Wang G."/>
            <person name="Peng C."/>
            <person name="Jiang X."/>
            <person name="Zhou D."/>
            <person name="Ni P."/>
            <person name="Liang C."/>
            <person name="Liu L."/>
            <person name="Wang J."/>
            <person name="Mao C."/>
            <person name="Fang X."/>
            <person name="Peng M."/>
            <person name="Huang J."/>
        </authorList>
    </citation>
    <scope>NUCLEOTIDE SEQUENCE [LARGE SCALE GENOMIC DNA]</scope>
    <source>
        <strain evidence="2">race 4</strain>
    </source>
</reference>
<evidence type="ECO:0000313" key="1">
    <source>
        <dbReference type="EMBL" id="EMT73528.1"/>
    </source>
</evidence>